<dbReference type="AlphaFoldDB" id="A0A517WE05"/>
<name>A0A517WE05_9PLAN</name>
<sequence length="32" mass="3706">MRFANLYLCGKQIKMLPLEDQVRQNDVGAPTR</sequence>
<dbReference type="EMBL" id="CP036347">
    <property type="protein sequence ID" value="QDU03488.1"/>
    <property type="molecule type" value="Genomic_DNA"/>
</dbReference>
<organism evidence="1 2">
    <name type="scientific">Gimesia chilikensis</name>
    <dbReference type="NCBI Taxonomy" id="2605989"/>
    <lineage>
        <taxon>Bacteria</taxon>
        <taxon>Pseudomonadati</taxon>
        <taxon>Planctomycetota</taxon>
        <taxon>Planctomycetia</taxon>
        <taxon>Planctomycetales</taxon>
        <taxon>Planctomycetaceae</taxon>
        <taxon>Gimesia</taxon>
    </lineage>
</organism>
<protein>
    <submittedName>
        <fullName evidence="1">Uncharacterized protein</fullName>
    </submittedName>
</protein>
<evidence type="ECO:0000313" key="1">
    <source>
        <dbReference type="EMBL" id="QDU03488.1"/>
    </source>
</evidence>
<proteinExistence type="predicted"/>
<reference evidence="1 2" key="1">
    <citation type="submission" date="2019-02" db="EMBL/GenBank/DDBJ databases">
        <title>Deep-cultivation of Planctomycetes and their phenomic and genomic characterization uncovers novel biology.</title>
        <authorList>
            <person name="Wiegand S."/>
            <person name="Jogler M."/>
            <person name="Boedeker C."/>
            <person name="Pinto D."/>
            <person name="Vollmers J."/>
            <person name="Rivas-Marin E."/>
            <person name="Kohn T."/>
            <person name="Peeters S.H."/>
            <person name="Heuer A."/>
            <person name="Rast P."/>
            <person name="Oberbeckmann S."/>
            <person name="Bunk B."/>
            <person name="Jeske O."/>
            <person name="Meyerdierks A."/>
            <person name="Storesund J.E."/>
            <person name="Kallscheuer N."/>
            <person name="Luecker S."/>
            <person name="Lage O.M."/>
            <person name="Pohl T."/>
            <person name="Merkel B.J."/>
            <person name="Hornburger P."/>
            <person name="Mueller R.-W."/>
            <person name="Bruemmer F."/>
            <person name="Labrenz M."/>
            <person name="Spormann A.M."/>
            <person name="Op den Camp H."/>
            <person name="Overmann J."/>
            <person name="Amann R."/>
            <person name="Jetten M.S.M."/>
            <person name="Mascher T."/>
            <person name="Medema M.H."/>
            <person name="Devos D.P."/>
            <person name="Kaster A.-K."/>
            <person name="Ovreas L."/>
            <person name="Rohde M."/>
            <person name="Galperin M.Y."/>
            <person name="Jogler C."/>
        </authorList>
    </citation>
    <scope>NUCLEOTIDE SEQUENCE [LARGE SCALE GENOMIC DNA]</scope>
    <source>
        <strain evidence="1 2">V6</strain>
    </source>
</reference>
<accession>A0A517WE05</accession>
<evidence type="ECO:0000313" key="2">
    <source>
        <dbReference type="Proteomes" id="UP000320722"/>
    </source>
</evidence>
<gene>
    <name evidence="1" type="ORF">V6x_32070</name>
</gene>
<dbReference type="Proteomes" id="UP000320722">
    <property type="component" value="Chromosome"/>
</dbReference>